<keyword evidence="3" id="KW-1185">Reference proteome</keyword>
<accession>A0A1I6S3U6</accession>
<feature type="signal peptide" evidence="1">
    <location>
        <begin position="1"/>
        <end position="21"/>
    </location>
</feature>
<gene>
    <name evidence="2" type="ORF">SAMN05192570_2149</name>
</gene>
<proteinExistence type="predicted"/>
<dbReference type="AlphaFoldDB" id="A0A1I6S3U6"/>
<dbReference type="Proteomes" id="UP000198788">
    <property type="component" value="Unassembled WGS sequence"/>
</dbReference>
<evidence type="ECO:0000313" key="2">
    <source>
        <dbReference type="EMBL" id="SFS71621.1"/>
    </source>
</evidence>
<evidence type="ECO:0000313" key="3">
    <source>
        <dbReference type="Proteomes" id="UP000198788"/>
    </source>
</evidence>
<dbReference type="Pfam" id="PF06282">
    <property type="entry name" value="DUF1036"/>
    <property type="match status" value="1"/>
</dbReference>
<keyword evidence="1" id="KW-0732">Signal</keyword>
<evidence type="ECO:0008006" key="4">
    <source>
        <dbReference type="Google" id="ProtNLM"/>
    </source>
</evidence>
<sequence>MKALFVVSLAVSVAAAPVAWAQAKPAPRTEAVNGGNARPTVELRVCNDSGRNAKVAVSYVEVGASQFINRGWYDVPDGACSNLVATDNANFYFYADATDGSGRRWQGNHSLCVEYPGPYAFHSDGSTECKSWQELRNFVPASATEPGAYTWTLAP</sequence>
<organism evidence="2 3">
    <name type="scientific">Brevundimonas viscosa</name>
    <dbReference type="NCBI Taxonomy" id="871741"/>
    <lineage>
        <taxon>Bacteria</taxon>
        <taxon>Pseudomonadati</taxon>
        <taxon>Pseudomonadota</taxon>
        <taxon>Alphaproteobacteria</taxon>
        <taxon>Caulobacterales</taxon>
        <taxon>Caulobacteraceae</taxon>
        <taxon>Brevundimonas</taxon>
    </lineage>
</organism>
<reference evidence="3" key="1">
    <citation type="submission" date="2016-10" db="EMBL/GenBank/DDBJ databases">
        <authorList>
            <person name="Varghese N."/>
            <person name="Submissions S."/>
        </authorList>
    </citation>
    <scope>NUCLEOTIDE SEQUENCE [LARGE SCALE GENOMIC DNA]</scope>
    <source>
        <strain evidence="3">CGMCC 1.10683</strain>
    </source>
</reference>
<protein>
    <recommendedName>
        <fullName evidence="4">DUF1036 domain-containing protein</fullName>
    </recommendedName>
</protein>
<feature type="chain" id="PRO_5011785680" description="DUF1036 domain-containing protein" evidence="1">
    <location>
        <begin position="22"/>
        <end position="155"/>
    </location>
</feature>
<dbReference type="InterPro" id="IPR009380">
    <property type="entry name" value="DUF1036"/>
</dbReference>
<evidence type="ECO:0000256" key="1">
    <source>
        <dbReference type="SAM" id="SignalP"/>
    </source>
</evidence>
<dbReference type="RefSeq" id="WP_092310188.1">
    <property type="nucleotide sequence ID" value="NZ_FOZV01000004.1"/>
</dbReference>
<dbReference type="EMBL" id="FOZV01000004">
    <property type="protein sequence ID" value="SFS71621.1"/>
    <property type="molecule type" value="Genomic_DNA"/>
</dbReference>
<dbReference type="OrthoDB" id="9806840at2"/>
<name>A0A1I6S3U6_9CAUL</name>